<comment type="similarity">
    <text evidence="2">Belongs to the MscS (TC 1.A.23) family.</text>
</comment>
<dbReference type="Gene3D" id="3.30.70.100">
    <property type="match status" value="1"/>
</dbReference>
<feature type="domain" description="Mechanosensitive ion channel transmembrane helices 2/3" evidence="10">
    <location>
        <begin position="144"/>
        <end position="185"/>
    </location>
</feature>
<dbReference type="GO" id="GO:0008381">
    <property type="term" value="F:mechanosensitive monoatomic ion channel activity"/>
    <property type="evidence" value="ECO:0007669"/>
    <property type="project" value="UniProtKB-ARBA"/>
</dbReference>
<dbReference type="InterPro" id="IPR045042">
    <property type="entry name" value="YnaI-like"/>
</dbReference>
<dbReference type="SUPFAM" id="SSF82861">
    <property type="entry name" value="Mechanosensitive channel protein MscS (YggB), transmembrane region"/>
    <property type="match status" value="1"/>
</dbReference>
<evidence type="ECO:0000256" key="3">
    <source>
        <dbReference type="ARBA" id="ARBA00022475"/>
    </source>
</evidence>
<dbReference type="Pfam" id="PF21088">
    <property type="entry name" value="MS_channel_1st"/>
    <property type="match status" value="1"/>
</dbReference>
<dbReference type="Gene3D" id="1.10.287.1260">
    <property type="match status" value="1"/>
</dbReference>
<dbReference type="SUPFAM" id="SSF82689">
    <property type="entry name" value="Mechanosensitive channel protein MscS (YggB), C-terminal domain"/>
    <property type="match status" value="1"/>
</dbReference>
<proteinExistence type="inferred from homology"/>
<evidence type="ECO:0000256" key="6">
    <source>
        <dbReference type="ARBA" id="ARBA00023136"/>
    </source>
</evidence>
<dbReference type="InterPro" id="IPR049278">
    <property type="entry name" value="MS_channel_C"/>
</dbReference>
<keyword evidence="4 7" id="KW-0812">Transmembrane</keyword>
<evidence type="ECO:0000313" key="12">
    <source>
        <dbReference type="Proteomes" id="UP000187526"/>
    </source>
</evidence>
<evidence type="ECO:0000259" key="9">
    <source>
        <dbReference type="Pfam" id="PF21082"/>
    </source>
</evidence>
<protein>
    <submittedName>
        <fullName evidence="11">Mechanosensitive ion channel protein MscS</fullName>
    </submittedName>
</protein>
<reference evidence="11 12" key="1">
    <citation type="submission" date="2016-10" db="EMBL/GenBank/DDBJ databases">
        <title>Alkaliphiles isolated from bioreactors.</title>
        <authorList>
            <person name="Salah Z."/>
            <person name="Rout S.P."/>
            <person name="Humphreys P.N."/>
        </authorList>
    </citation>
    <scope>NUCLEOTIDE SEQUENCE [LARGE SCALE GENOMIC DNA]</scope>
    <source>
        <strain evidence="11 12">ZS02</strain>
    </source>
</reference>
<dbReference type="PANTHER" id="PTHR43634">
    <property type="entry name" value="OW CONDUCTANCE MECHANOSENSITIVE CHANNEL"/>
    <property type="match status" value="1"/>
</dbReference>
<dbReference type="Proteomes" id="UP000187526">
    <property type="component" value="Unassembled WGS sequence"/>
</dbReference>
<accession>A0A1R1ICW2</accession>
<dbReference type="STRING" id="418702.BJN45_03115"/>
<dbReference type="GO" id="GO:0005886">
    <property type="term" value="C:plasma membrane"/>
    <property type="evidence" value="ECO:0007669"/>
    <property type="project" value="UniProtKB-SubCell"/>
</dbReference>
<dbReference type="InterPro" id="IPR049142">
    <property type="entry name" value="MS_channel_1st"/>
</dbReference>
<feature type="transmembrane region" description="Helical" evidence="7">
    <location>
        <begin position="68"/>
        <end position="85"/>
    </location>
</feature>
<dbReference type="Gene3D" id="2.30.30.60">
    <property type="match status" value="1"/>
</dbReference>
<dbReference type="InterPro" id="IPR011014">
    <property type="entry name" value="MscS_channel_TM-2"/>
</dbReference>
<evidence type="ECO:0000256" key="7">
    <source>
        <dbReference type="SAM" id="Phobius"/>
    </source>
</evidence>
<evidence type="ECO:0000256" key="5">
    <source>
        <dbReference type="ARBA" id="ARBA00022989"/>
    </source>
</evidence>
<feature type="transmembrane region" description="Helical" evidence="7">
    <location>
        <begin position="169"/>
        <end position="188"/>
    </location>
</feature>
<dbReference type="Pfam" id="PF00924">
    <property type="entry name" value="MS_channel_2nd"/>
    <property type="match status" value="1"/>
</dbReference>
<evidence type="ECO:0000259" key="8">
    <source>
        <dbReference type="Pfam" id="PF00924"/>
    </source>
</evidence>
<evidence type="ECO:0000256" key="4">
    <source>
        <dbReference type="ARBA" id="ARBA00022692"/>
    </source>
</evidence>
<sequence length="377" mass="41179">MQQLESWLSRLTGGDATLTLVLQVFVVVTVVVVGNFLLRRLLDRLAARTAQTANPWDTALVQAARRPLPLLAWIVGLAFAARIVQSEADAPLFEAISPVRTIGVIGCLTWFLVRVIGNMQEALLQRQITRGETVDRTTVDAIGKLLRVSVLITAVLVGLQSLGFSISGVLAFGGIGGIAVGFAAKDLLANFFGGLMVYLDRPFAVGEWIRSPEKEIEGTVEEIGWRLTRIRTFDKRPLYVPNAVFTQITVENPSRMSHRRIKEHVGVRYGDMAVVAAIVTDIKAMLRGHPDIEQSQTMIVNVDAFGASSVDILIYTFTRTTVWVEYHEIKQDVLLKIAGIVTAHGAEIALPTRTVHLAAGEMEPSAPPALLPAPAFR</sequence>
<comment type="subcellular location">
    <subcellularLocation>
        <location evidence="1">Cell membrane</location>
        <topology evidence="1">Multi-pass membrane protein</topology>
    </subcellularLocation>
</comment>
<keyword evidence="12" id="KW-1185">Reference proteome</keyword>
<dbReference type="Pfam" id="PF21082">
    <property type="entry name" value="MS_channel_3rd"/>
    <property type="match status" value="1"/>
</dbReference>
<dbReference type="InterPro" id="IPR023408">
    <property type="entry name" value="MscS_beta-dom_sf"/>
</dbReference>
<dbReference type="InterPro" id="IPR006685">
    <property type="entry name" value="MscS_channel_2nd"/>
</dbReference>
<comment type="caution">
    <text evidence="11">The sequence shown here is derived from an EMBL/GenBank/DDBJ whole genome shotgun (WGS) entry which is preliminary data.</text>
</comment>
<dbReference type="OrthoDB" id="9775207at2"/>
<dbReference type="PANTHER" id="PTHR43634:SF2">
    <property type="entry name" value="LOW CONDUCTANCE MECHANOSENSITIVE CHANNEL YNAI"/>
    <property type="match status" value="1"/>
</dbReference>
<dbReference type="AlphaFoldDB" id="A0A1R1ICW2"/>
<dbReference type="PROSITE" id="PS01246">
    <property type="entry name" value="UPF0003"/>
    <property type="match status" value="1"/>
</dbReference>
<keyword evidence="3" id="KW-1003">Cell membrane</keyword>
<evidence type="ECO:0000259" key="10">
    <source>
        <dbReference type="Pfam" id="PF21088"/>
    </source>
</evidence>
<dbReference type="InterPro" id="IPR010920">
    <property type="entry name" value="LSM_dom_sf"/>
</dbReference>
<dbReference type="InterPro" id="IPR006686">
    <property type="entry name" value="MscS_channel_CS"/>
</dbReference>
<organism evidence="11 12">
    <name type="scientific">Azonexus hydrophilus</name>
    <dbReference type="NCBI Taxonomy" id="418702"/>
    <lineage>
        <taxon>Bacteria</taxon>
        <taxon>Pseudomonadati</taxon>
        <taxon>Pseudomonadota</taxon>
        <taxon>Betaproteobacteria</taxon>
        <taxon>Rhodocyclales</taxon>
        <taxon>Azonexaceae</taxon>
        <taxon>Azonexus</taxon>
    </lineage>
</organism>
<dbReference type="RefSeq" id="WP_076091937.1">
    <property type="nucleotide sequence ID" value="NZ_MTHD01000001.1"/>
</dbReference>
<feature type="domain" description="Mechanosensitive ion channel MscS" evidence="8">
    <location>
        <begin position="186"/>
        <end position="255"/>
    </location>
</feature>
<evidence type="ECO:0000256" key="2">
    <source>
        <dbReference type="ARBA" id="ARBA00008017"/>
    </source>
</evidence>
<evidence type="ECO:0000313" key="11">
    <source>
        <dbReference type="EMBL" id="OMG56618.1"/>
    </source>
</evidence>
<gene>
    <name evidence="11" type="ORF">BJN45_03115</name>
</gene>
<dbReference type="InterPro" id="IPR011066">
    <property type="entry name" value="MscS_channel_C_sf"/>
</dbReference>
<keyword evidence="6 7" id="KW-0472">Membrane</keyword>
<dbReference type="SUPFAM" id="SSF50182">
    <property type="entry name" value="Sm-like ribonucleoproteins"/>
    <property type="match status" value="1"/>
</dbReference>
<feature type="transmembrane region" description="Helical" evidence="7">
    <location>
        <begin position="20"/>
        <end position="38"/>
    </location>
</feature>
<evidence type="ECO:0000256" key="1">
    <source>
        <dbReference type="ARBA" id="ARBA00004651"/>
    </source>
</evidence>
<keyword evidence="5 7" id="KW-1133">Transmembrane helix</keyword>
<feature type="transmembrane region" description="Helical" evidence="7">
    <location>
        <begin position="97"/>
        <end position="117"/>
    </location>
</feature>
<dbReference type="EMBL" id="MTHD01000001">
    <property type="protein sequence ID" value="OMG56618.1"/>
    <property type="molecule type" value="Genomic_DNA"/>
</dbReference>
<name>A0A1R1ICW2_9RHOO</name>
<feature type="domain" description="Mechanosensitive ion channel MscS C-terminal" evidence="9">
    <location>
        <begin position="265"/>
        <end position="348"/>
    </location>
</feature>